<dbReference type="RefSeq" id="WP_153550071.1">
    <property type="nucleotide sequence ID" value="NZ_CP040089.1"/>
</dbReference>
<accession>A0A5Q0UFE3</accession>
<evidence type="ECO:0000313" key="1">
    <source>
        <dbReference type="EMBL" id="QGA80332.1"/>
    </source>
</evidence>
<evidence type="ECO:0000313" key="2">
    <source>
        <dbReference type="Proteomes" id="UP000377803"/>
    </source>
</evidence>
<keyword evidence="2" id="KW-1185">Reference proteome</keyword>
<proteinExistence type="predicted"/>
<dbReference type="KEGG" id="ncon:LC1Nh_0431"/>
<dbReference type="AlphaFoldDB" id="A0A5Q0UFE3"/>
<protein>
    <submittedName>
        <fullName evidence="1">Uncharacterized protein</fullName>
    </submittedName>
</protein>
<sequence>MNIGETKTDTITVAGDSNDTITVPSGETWKFTHINANNNSNILSNANLCIGYTLSNGDHYIIKNQRDDHTPAIGGEVAPIDDASISSIIIDGDVHEGVSIWADSNDLKVYWAATRIS</sequence>
<name>A0A5Q0UFE3_9ARCH</name>
<gene>
    <name evidence="1" type="ORF">LC1Nh_0431</name>
</gene>
<dbReference type="Proteomes" id="UP000377803">
    <property type="component" value="Chromosome"/>
</dbReference>
<reference evidence="2" key="1">
    <citation type="submission" date="2019-05" db="EMBL/GenBank/DDBJ databases">
        <title>Candidatus Nanohalobium constans, a novel model system to study the DPANN nano-sized archaea: genomic and physiological characterization of a nanoarchaeon co-cultured with its chitinotrophic host.</title>
        <authorList>
            <person name="La Cono V."/>
            <person name="Arcadi E."/>
            <person name="Crisafi F."/>
            <person name="Denaro R."/>
            <person name="La Spada G."/>
            <person name="Messina E."/>
            <person name="Smedile F."/>
            <person name="Toshchakov S.V."/>
            <person name="Shevchenko M.A."/>
            <person name="Golyshin P.N."/>
            <person name="Golyshina O.V."/>
            <person name="Ferrer M."/>
            <person name="Rohde M."/>
            <person name="Mushegian A."/>
            <person name="Sorokin D.Y."/>
            <person name="Giuliano L."/>
            <person name="Yakimov M.M."/>
        </authorList>
    </citation>
    <scope>NUCLEOTIDE SEQUENCE [LARGE SCALE GENOMIC DNA]</scope>
    <source>
        <strain evidence="2">LC1Nh</strain>
    </source>
</reference>
<dbReference type="EMBL" id="CP040089">
    <property type="protein sequence ID" value="QGA80332.1"/>
    <property type="molecule type" value="Genomic_DNA"/>
</dbReference>
<dbReference type="GeneID" id="42364815"/>
<organism evidence="1 2">
    <name type="scientific">Candidatus Nanohalobium constans</name>
    <dbReference type="NCBI Taxonomy" id="2565781"/>
    <lineage>
        <taxon>Archaea</taxon>
        <taxon>Candidatus Nanohalarchaeota</taxon>
        <taxon>Candidatus Nanohalobia</taxon>
        <taxon>Candidatus Nanohalobiales</taxon>
        <taxon>Candidatus Nanohalobiaceae</taxon>
        <taxon>Candidatus Nanohalobium</taxon>
    </lineage>
</organism>